<dbReference type="InterPro" id="IPR002126">
    <property type="entry name" value="Cadherin-like_dom"/>
</dbReference>
<dbReference type="Gene3D" id="2.60.40.60">
    <property type="entry name" value="Cadherins"/>
    <property type="match status" value="2"/>
</dbReference>
<evidence type="ECO:0000256" key="8">
    <source>
        <dbReference type="PROSITE-ProRule" id="PRU00043"/>
    </source>
</evidence>
<evidence type="ECO:0000313" key="10">
    <source>
        <dbReference type="Ensembl" id="ENSHCOP00000008751.1"/>
    </source>
</evidence>
<keyword evidence="11" id="KW-1185">Reference proteome</keyword>
<comment type="subcellular location">
    <subcellularLocation>
        <location evidence="1">Membrane</location>
        <topology evidence="1">Single-pass membrane protein</topology>
    </subcellularLocation>
</comment>
<keyword evidence="2" id="KW-0812">Transmembrane</keyword>
<dbReference type="Proteomes" id="UP000264820">
    <property type="component" value="Unplaced"/>
</dbReference>
<evidence type="ECO:0000256" key="6">
    <source>
        <dbReference type="ARBA" id="ARBA00023136"/>
    </source>
</evidence>
<dbReference type="PANTHER" id="PTHR24028:SF236">
    <property type="entry name" value="PROTOCADHERIN GAMMA-C3"/>
    <property type="match status" value="1"/>
</dbReference>
<evidence type="ECO:0000256" key="5">
    <source>
        <dbReference type="ARBA" id="ARBA00022989"/>
    </source>
</evidence>
<dbReference type="PANTHER" id="PTHR24028">
    <property type="entry name" value="CADHERIN-87A"/>
    <property type="match status" value="1"/>
</dbReference>
<evidence type="ECO:0000259" key="9">
    <source>
        <dbReference type="PROSITE" id="PS50268"/>
    </source>
</evidence>
<sequence length="249" mass="27184">LPLPLLLGHSGVEIKIIDVNDNAPEIIVTSLTSPVPEDAARGTVIALISTRDPDSKENGKVTLRLPSESHFKLNSSVSNHYSLVTNGPLDREINDQYSVEISATDYGKPPLSSAKTIVVKLLDVNDNPPVFSQPRYTIYVKENSAPGQILCSVSASDPDAGENAKVSYSIVDSKVDDVSVSSYVYVNSENGSIYMLQRTSNLPIHFFCFIHFSLNLILRAKCFCQQLHNLVSSCFGECFASHFCVACLL</sequence>
<dbReference type="GO" id="GO:0005509">
    <property type="term" value="F:calcium ion binding"/>
    <property type="evidence" value="ECO:0007669"/>
    <property type="project" value="UniProtKB-UniRule"/>
</dbReference>
<evidence type="ECO:0000256" key="1">
    <source>
        <dbReference type="ARBA" id="ARBA00004167"/>
    </source>
</evidence>
<dbReference type="GO" id="GO:0005886">
    <property type="term" value="C:plasma membrane"/>
    <property type="evidence" value="ECO:0007669"/>
    <property type="project" value="InterPro"/>
</dbReference>
<dbReference type="Ensembl" id="ENSHCOT00000025546.1">
    <property type="protein sequence ID" value="ENSHCOP00000008751.1"/>
    <property type="gene ID" value="ENSHCOG00000011075.1"/>
</dbReference>
<dbReference type="InterPro" id="IPR015919">
    <property type="entry name" value="Cadherin-like_sf"/>
</dbReference>
<dbReference type="PRINTS" id="PR00205">
    <property type="entry name" value="CADHERIN"/>
</dbReference>
<dbReference type="FunFam" id="2.60.40.60:FF:000129">
    <property type="entry name" value="protocadherin alpha-C2 isoform X1"/>
    <property type="match status" value="1"/>
</dbReference>
<reference evidence="10" key="1">
    <citation type="submission" date="2025-08" db="UniProtKB">
        <authorList>
            <consortium name="Ensembl"/>
        </authorList>
    </citation>
    <scope>IDENTIFICATION</scope>
</reference>
<dbReference type="SUPFAM" id="SSF49313">
    <property type="entry name" value="Cadherin-like"/>
    <property type="match status" value="2"/>
</dbReference>
<dbReference type="OMA" id="HCTINDD"/>
<evidence type="ECO:0000256" key="4">
    <source>
        <dbReference type="ARBA" id="ARBA00022837"/>
    </source>
</evidence>
<accession>A0A3Q2Y6S6</accession>
<feature type="domain" description="Cadherin" evidence="9">
    <location>
        <begin position="27"/>
        <end position="131"/>
    </location>
</feature>
<keyword evidence="5" id="KW-1133">Transmembrane helix</keyword>
<dbReference type="GeneTree" id="ENSGT00940000164983"/>
<dbReference type="PROSITE" id="PS50268">
    <property type="entry name" value="CADHERIN_2"/>
    <property type="match status" value="2"/>
</dbReference>
<feature type="domain" description="Cadherin" evidence="9">
    <location>
        <begin position="132"/>
        <end position="193"/>
    </location>
</feature>
<evidence type="ECO:0000313" key="11">
    <source>
        <dbReference type="Proteomes" id="UP000264820"/>
    </source>
</evidence>
<proteinExistence type="predicted"/>
<keyword evidence="3" id="KW-0677">Repeat</keyword>
<protein>
    <recommendedName>
        <fullName evidence="9">Cadherin domain-containing protein</fullName>
    </recommendedName>
</protein>
<dbReference type="Pfam" id="PF00028">
    <property type="entry name" value="Cadherin"/>
    <property type="match status" value="2"/>
</dbReference>
<dbReference type="SMART" id="SM00112">
    <property type="entry name" value="CA"/>
    <property type="match status" value="1"/>
</dbReference>
<evidence type="ECO:0000256" key="3">
    <source>
        <dbReference type="ARBA" id="ARBA00022737"/>
    </source>
</evidence>
<dbReference type="InterPro" id="IPR050174">
    <property type="entry name" value="Protocadherin/Cadherin-CA"/>
</dbReference>
<dbReference type="GO" id="GO:0007156">
    <property type="term" value="P:homophilic cell adhesion via plasma membrane adhesion molecules"/>
    <property type="evidence" value="ECO:0007669"/>
    <property type="project" value="InterPro"/>
</dbReference>
<reference evidence="10" key="2">
    <citation type="submission" date="2025-09" db="UniProtKB">
        <authorList>
            <consortium name="Ensembl"/>
        </authorList>
    </citation>
    <scope>IDENTIFICATION</scope>
</reference>
<dbReference type="AlphaFoldDB" id="A0A3Q2Y6S6"/>
<dbReference type="PROSITE" id="PS00232">
    <property type="entry name" value="CADHERIN_1"/>
    <property type="match status" value="1"/>
</dbReference>
<keyword evidence="7" id="KW-0325">Glycoprotein</keyword>
<evidence type="ECO:0000256" key="7">
    <source>
        <dbReference type="ARBA" id="ARBA00023180"/>
    </source>
</evidence>
<evidence type="ECO:0000256" key="2">
    <source>
        <dbReference type="ARBA" id="ARBA00022692"/>
    </source>
</evidence>
<name>A0A3Q2Y6S6_HIPCM</name>
<keyword evidence="6" id="KW-0472">Membrane</keyword>
<keyword evidence="4 8" id="KW-0106">Calcium</keyword>
<dbReference type="STRING" id="109280.ENSHCOP00000008751"/>
<dbReference type="InterPro" id="IPR020894">
    <property type="entry name" value="Cadherin_CS"/>
</dbReference>
<dbReference type="GO" id="GO:0009653">
    <property type="term" value="P:anatomical structure morphogenesis"/>
    <property type="evidence" value="ECO:0007669"/>
    <property type="project" value="UniProtKB-ARBA"/>
</dbReference>
<organism evidence="10 11">
    <name type="scientific">Hippocampus comes</name>
    <name type="common">Tiger tail seahorse</name>
    <dbReference type="NCBI Taxonomy" id="109280"/>
    <lineage>
        <taxon>Eukaryota</taxon>
        <taxon>Metazoa</taxon>
        <taxon>Chordata</taxon>
        <taxon>Craniata</taxon>
        <taxon>Vertebrata</taxon>
        <taxon>Euteleostomi</taxon>
        <taxon>Actinopterygii</taxon>
        <taxon>Neopterygii</taxon>
        <taxon>Teleostei</taxon>
        <taxon>Neoteleostei</taxon>
        <taxon>Acanthomorphata</taxon>
        <taxon>Syngnathiaria</taxon>
        <taxon>Syngnathiformes</taxon>
        <taxon>Syngnathoidei</taxon>
        <taxon>Syngnathidae</taxon>
        <taxon>Hippocampus</taxon>
    </lineage>
</organism>
<dbReference type="CDD" id="cd11304">
    <property type="entry name" value="Cadherin_repeat"/>
    <property type="match status" value="2"/>
</dbReference>